<dbReference type="KEGG" id="prel:PRELSG_1419500"/>
<evidence type="ECO:0000313" key="2">
    <source>
        <dbReference type="EMBL" id="CRH02467.1"/>
    </source>
</evidence>
<sequence>MAKRHKVTVTILSILFFLIFTGIHTIFTEFNKKDWLELYTSCYGTGNVKWELLIILTIFNFLFLLVNVNYKENVSNLNNRKSQTSDMNDDLINLDMNEFSNNEKDESSKENEKEKIYNKLKIRYLYNISNSLVCYYSMWILCYYLIYFLCFLSFLYGIRIFSNNLINIYTIRTCKIDKMTNYMLSESTFISLYWVIINFNVFLSKYTDSFYISNYLKLNMKFSNKKKKIIFLLNYAYQVLLLFYSIYKNISLFTRGGYSMSQIICALIFLCLILYTILEITHVLEINKPCYISNSKLPFHYIWAIIYLFIIFISSIIFYFSVFSYSIKDQFVNFQIMLWIFFITLTYIKKNQLFIKV</sequence>
<gene>
    <name evidence="2" type="ORF">PRELSG_1419500</name>
</gene>
<evidence type="ECO:0000256" key="1">
    <source>
        <dbReference type="SAM" id="Phobius"/>
    </source>
</evidence>
<feature type="transmembrane region" description="Helical" evidence="1">
    <location>
        <begin position="259"/>
        <end position="278"/>
    </location>
</feature>
<keyword evidence="1" id="KW-1133">Transmembrane helix</keyword>
<dbReference type="RefSeq" id="XP_028534987.1">
    <property type="nucleotide sequence ID" value="XM_028679255.1"/>
</dbReference>
<reference evidence="2 3" key="1">
    <citation type="submission" date="2015-04" db="EMBL/GenBank/DDBJ databases">
        <authorList>
            <consortium name="Pathogen Informatics"/>
        </authorList>
    </citation>
    <scope>NUCLEOTIDE SEQUENCE [LARGE SCALE GENOMIC DNA]</scope>
    <source>
        <strain evidence="2 3">SGS1</strain>
    </source>
</reference>
<protein>
    <submittedName>
        <fullName evidence="2">Serpentine receptor, putative</fullName>
    </submittedName>
</protein>
<dbReference type="EMBL" id="LN835309">
    <property type="protein sequence ID" value="CRH02467.1"/>
    <property type="molecule type" value="Genomic_DNA"/>
</dbReference>
<organism evidence="2 3">
    <name type="scientific">Plasmodium relictum</name>
    <dbReference type="NCBI Taxonomy" id="85471"/>
    <lineage>
        <taxon>Eukaryota</taxon>
        <taxon>Sar</taxon>
        <taxon>Alveolata</taxon>
        <taxon>Apicomplexa</taxon>
        <taxon>Aconoidasida</taxon>
        <taxon>Haemosporida</taxon>
        <taxon>Plasmodiidae</taxon>
        <taxon>Plasmodium</taxon>
        <taxon>Plasmodium (Haemamoeba)</taxon>
    </lineage>
</organism>
<keyword evidence="3" id="KW-1185">Reference proteome</keyword>
<feature type="transmembrane region" description="Helical" evidence="1">
    <location>
        <begin position="189"/>
        <end position="208"/>
    </location>
</feature>
<dbReference type="VEuPathDB" id="PlasmoDB:PRELSG_1419500"/>
<dbReference type="AlphaFoldDB" id="A0A1J1HAP7"/>
<feature type="transmembrane region" description="Helical" evidence="1">
    <location>
        <begin position="133"/>
        <end position="158"/>
    </location>
</feature>
<proteinExistence type="predicted"/>
<keyword evidence="1" id="KW-0472">Membrane</keyword>
<keyword evidence="1" id="KW-0812">Transmembrane</keyword>
<feature type="transmembrane region" description="Helical" evidence="1">
    <location>
        <begin position="299"/>
        <end position="325"/>
    </location>
</feature>
<feature type="transmembrane region" description="Helical" evidence="1">
    <location>
        <begin position="331"/>
        <end position="348"/>
    </location>
</feature>
<evidence type="ECO:0000313" key="3">
    <source>
        <dbReference type="Proteomes" id="UP000220158"/>
    </source>
</evidence>
<accession>A0A1J1HAP7</accession>
<name>A0A1J1HAP7_PLARL</name>
<keyword evidence="2" id="KW-0675">Receptor</keyword>
<dbReference type="Proteomes" id="UP000220158">
    <property type="component" value="Chromosome 14"/>
</dbReference>
<dbReference type="GeneID" id="39738627"/>
<dbReference type="OMA" id="NFQIMLW"/>
<feature type="transmembrane region" description="Helical" evidence="1">
    <location>
        <begin position="52"/>
        <end position="70"/>
    </location>
</feature>
<feature type="transmembrane region" description="Helical" evidence="1">
    <location>
        <begin position="229"/>
        <end position="247"/>
    </location>
</feature>
<dbReference type="OrthoDB" id="392660at2759"/>